<feature type="transmembrane region" description="Helical" evidence="1">
    <location>
        <begin position="62"/>
        <end position="80"/>
    </location>
</feature>
<dbReference type="EMBL" id="BKAV01000041">
    <property type="protein sequence ID" value="GEQ01453.1"/>
    <property type="molecule type" value="Genomic_DNA"/>
</dbReference>
<feature type="transmembrane region" description="Helical" evidence="1">
    <location>
        <begin position="166"/>
        <end position="184"/>
    </location>
</feature>
<dbReference type="Proteomes" id="UP000321598">
    <property type="component" value="Unassembled WGS sequence"/>
</dbReference>
<keyword evidence="1" id="KW-0812">Transmembrane</keyword>
<evidence type="ECO:0000313" key="3">
    <source>
        <dbReference type="EMBL" id="SUJ16069.1"/>
    </source>
</evidence>
<dbReference type="STRING" id="1212545.SARL_06249"/>
<keyword evidence="5" id="KW-1185">Reference proteome</keyword>
<feature type="transmembrane region" description="Helical" evidence="1">
    <location>
        <begin position="224"/>
        <end position="242"/>
    </location>
</feature>
<evidence type="ECO:0000313" key="5">
    <source>
        <dbReference type="Proteomes" id="UP000321598"/>
    </source>
</evidence>
<reference evidence="2 5" key="2">
    <citation type="submission" date="2019-07" db="EMBL/GenBank/DDBJ databases">
        <title>Whole genome shotgun sequence of Staphylococcus arlettae NBRC 109765.</title>
        <authorList>
            <person name="Hosoyama A."/>
            <person name="Uohara A."/>
            <person name="Ohji S."/>
            <person name="Ichikawa N."/>
        </authorList>
    </citation>
    <scope>NUCLEOTIDE SEQUENCE [LARGE SCALE GENOMIC DNA]</scope>
    <source>
        <strain evidence="2 5">NBRC 109765</strain>
    </source>
</reference>
<dbReference type="RefSeq" id="WP_103388402.1">
    <property type="nucleotide sequence ID" value="NZ_BKAV01000041.1"/>
</dbReference>
<keyword evidence="1" id="KW-0472">Membrane</keyword>
<sequence>MIDKLINYNKKIPNLINSALSYQKRQWKWLVVPFICSLLLLLVLMVIFNINNTEDLQQARWFFRLSAFVTFGYVAVAIYLNYKRYVRVYYTGKMFNISPIVEIIINTIVWCILLLILLVIFIFSTPINIESSFITTLYFVIMAGILISVISIIMGLITVLMFKLDTLFYICTAITFFIVPIIFIPTTKPSILMHILMLNPVFYVVEGVAQSVVFGAISLNNVPYHFYFYFVIGILCVLAYALKRKVAHAKYNFRYKVEQNTKKEDVSSNDKVTTSETSTD</sequence>
<dbReference type="OrthoDB" id="2417273at2"/>
<feature type="transmembrane region" description="Helical" evidence="1">
    <location>
        <begin position="100"/>
        <end position="124"/>
    </location>
</feature>
<organism evidence="3 4">
    <name type="scientific">Staphylococcus arlettae</name>
    <dbReference type="NCBI Taxonomy" id="29378"/>
    <lineage>
        <taxon>Bacteria</taxon>
        <taxon>Bacillati</taxon>
        <taxon>Bacillota</taxon>
        <taxon>Bacilli</taxon>
        <taxon>Bacillales</taxon>
        <taxon>Staphylococcaceae</taxon>
        <taxon>Staphylococcus</taxon>
    </lineage>
</organism>
<name>A0A380C9N1_9STAP</name>
<keyword evidence="1" id="KW-1133">Transmembrane helix</keyword>
<gene>
    <name evidence="3" type="ORF">NCTC12413_00962</name>
    <name evidence="2" type="ORF">SAR03_24900</name>
</gene>
<dbReference type="Proteomes" id="UP000254956">
    <property type="component" value="Unassembled WGS sequence"/>
</dbReference>
<protein>
    <submittedName>
        <fullName evidence="2">Membrane protein</fullName>
    </submittedName>
    <submittedName>
        <fullName evidence="3">Sugar ABC transporter permease</fullName>
    </submittedName>
</protein>
<dbReference type="AlphaFoldDB" id="A0A380C9N1"/>
<reference evidence="3 4" key="1">
    <citation type="submission" date="2018-06" db="EMBL/GenBank/DDBJ databases">
        <authorList>
            <consortium name="Pathogen Informatics"/>
            <person name="Doyle S."/>
        </authorList>
    </citation>
    <scope>NUCLEOTIDE SEQUENCE [LARGE SCALE GENOMIC DNA]</scope>
    <source>
        <strain evidence="3 4">NCTC12413</strain>
    </source>
</reference>
<feature type="transmembrane region" description="Helical" evidence="1">
    <location>
        <begin position="29"/>
        <end position="50"/>
    </location>
</feature>
<evidence type="ECO:0000256" key="1">
    <source>
        <dbReference type="SAM" id="Phobius"/>
    </source>
</evidence>
<evidence type="ECO:0000313" key="2">
    <source>
        <dbReference type="EMBL" id="GEQ01453.1"/>
    </source>
</evidence>
<evidence type="ECO:0000313" key="4">
    <source>
        <dbReference type="Proteomes" id="UP000254956"/>
    </source>
</evidence>
<accession>A0A380C9N1</accession>
<proteinExistence type="predicted"/>
<dbReference type="EMBL" id="UGZE01000001">
    <property type="protein sequence ID" value="SUJ16069.1"/>
    <property type="molecule type" value="Genomic_DNA"/>
</dbReference>
<feature type="transmembrane region" description="Helical" evidence="1">
    <location>
        <begin position="136"/>
        <end position="160"/>
    </location>
</feature>